<dbReference type="GO" id="GO:0005737">
    <property type="term" value="C:cytoplasm"/>
    <property type="evidence" value="ECO:0007669"/>
    <property type="project" value="TreeGrafter"/>
</dbReference>
<dbReference type="InterPro" id="IPR018094">
    <property type="entry name" value="Thymidylate_kinase"/>
</dbReference>
<dbReference type="Pfam" id="PF02223">
    <property type="entry name" value="Thymidylate_kin"/>
    <property type="match status" value="1"/>
</dbReference>
<evidence type="ECO:0000313" key="10">
    <source>
        <dbReference type="Proteomes" id="UP000064249"/>
    </source>
</evidence>
<dbReference type="GO" id="GO:0006227">
    <property type="term" value="P:dUDP biosynthetic process"/>
    <property type="evidence" value="ECO:0007669"/>
    <property type="project" value="TreeGrafter"/>
</dbReference>
<comment type="caution">
    <text evidence="9">The sequence shown here is derived from an EMBL/GenBank/DDBJ whole genome shotgun (WGS) entry which is preliminary data.</text>
</comment>
<comment type="catalytic activity">
    <reaction evidence="7">
        <text>dTMP + ATP = dTDP + ADP</text>
        <dbReference type="Rhea" id="RHEA:13517"/>
        <dbReference type="ChEBI" id="CHEBI:30616"/>
        <dbReference type="ChEBI" id="CHEBI:58369"/>
        <dbReference type="ChEBI" id="CHEBI:63528"/>
        <dbReference type="ChEBI" id="CHEBI:456216"/>
        <dbReference type="EC" id="2.7.4.9"/>
    </reaction>
</comment>
<dbReference type="EC" id="2.7.4.9" evidence="7"/>
<evidence type="ECO:0000256" key="7">
    <source>
        <dbReference type="HAMAP-Rule" id="MF_00165"/>
    </source>
</evidence>
<dbReference type="InterPro" id="IPR027417">
    <property type="entry name" value="P-loop_NTPase"/>
</dbReference>
<name>A0A101FZ51_9CHLR</name>
<evidence type="ECO:0000256" key="5">
    <source>
        <dbReference type="ARBA" id="ARBA00022777"/>
    </source>
</evidence>
<evidence type="ECO:0000256" key="6">
    <source>
        <dbReference type="ARBA" id="ARBA00022840"/>
    </source>
</evidence>
<comment type="caution">
    <text evidence="7">Lacks conserved residue(s) required for the propagation of feature annotation.</text>
</comment>
<evidence type="ECO:0000313" key="9">
    <source>
        <dbReference type="EMBL" id="KUK46953.1"/>
    </source>
</evidence>
<accession>A0A101FZ51</accession>
<feature type="domain" description="Thymidylate kinase-like" evidence="8">
    <location>
        <begin position="26"/>
        <end position="218"/>
    </location>
</feature>
<reference evidence="9 10" key="1">
    <citation type="journal article" date="2015" name="MBio">
        <title>Genome-Resolved Metagenomic Analysis Reveals Roles for Candidate Phyla and Other Microbial Community Members in Biogeochemical Transformations in Oil Reservoirs.</title>
        <authorList>
            <person name="Hu P."/>
            <person name="Tom L."/>
            <person name="Singh A."/>
            <person name="Thomas B.C."/>
            <person name="Baker B.J."/>
            <person name="Piceno Y.M."/>
            <person name="Andersen G.L."/>
            <person name="Banfield J.F."/>
        </authorList>
    </citation>
    <scope>NUCLEOTIDE SEQUENCE [LARGE SCALE GENOMIC DNA]</scope>
    <source>
        <strain evidence="9">46_16</strain>
    </source>
</reference>
<evidence type="ECO:0000259" key="8">
    <source>
        <dbReference type="Pfam" id="PF02223"/>
    </source>
</evidence>
<dbReference type="GO" id="GO:0004798">
    <property type="term" value="F:dTMP kinase activity"/>
    <property type="evidence" value="ECO:0007669"/>
    <property type="project" value="UniProtKB-UniRule"/>
</dbReference>
<comment type="function">
    <text evidence="7">Phosphorylation of dTMP to form dTDP in both de novo and salvage pathways of dTTP synthesis.</text>
</comment>
<dbReference type="GO" id="GO:0005524">
    <property type="term" value="F:ATP binding"/>
    <property type="evidence" value="ECO:0007669"/>
    <property type="project" value="UniProtKB-UniRule"/>
</dbReference>
<dbReference type="PANTHER" id="PTHR10344">
    <property type="entry name" value="THYMIDYLATE KINASE"/>
    <property type="match status" value="1"/>
</dbReference>
<dbReference type="EMBL" id="LGFU01000003">
    <property type="protein sequence ID" value="KUK46953.1"/>
    <property type="molecule type" value="Genomic_DNA"/>
</dbReference>
<dbReference type="InterPro" id="IPR039430">
    <property type="entry name" value="Thymidylate_kin-like_dom"/>
</dbReference>
<gene>
    <name evidence="7" type="primary">tmk</name>
    <name evidence="9" type="ORF">XD73_0150</name>
</gene>
<evidence type="ECO:0000256" key="3">
    <source>
        <dbReference type="ARBA" id="ARBA00022727"/>
    </source>
</evidence>
<keyword evidence="5 7" id="KW-0418">Kinase</keyword>
<dbReference type="AlphaFoldDB" id="A0A101FZ51"/>
<protein>
    <recommendedName>
        <fullName evidence="7">Thymidylate kinase</fullName>
        <ecNumber evidence="7">2.7.4.9</ecNumber>
    </recommendedName>
    <alternativeName>
        <fullName evidence="7">dTMP kinase</fullName>
    </alternativeName>
</protein>
<sequence>MAKMKFYGSGFPYLEKEHLKGKLIVLEGTDGVGRSTQVAMLKRWLEKNSFAVSDTGLRRSPLTQPGLDKAKEGNTLSPTTLSLFYATDFADRLENQIIPAMGAGFHVLSDRYFYSIMARDVVRGLDPKWTREVYGFALIPDMVIYLKADIPTLVTRIVHGRGFNFWESGMDIIKEQNLYDSFIQYQTCMIEQFDTMAQEYHFKVVDANRSVKEVFADIKVLVEKLISPSRESREKNP</sequence>
<dbReference type="Proteomes" id="UP000064249">
    <property type="component" value="Unassembled WGS sequence"/>
</dbReference>
<dbReference type="HAMAP" id="MF_00165">
    <property type="entry name" value="Thymidylate_kinase"/>
    <property type="match status" value="1"/>
</dbReference>
<proteinExistence type="inferred from homology"/>
<dbReference type="GO" id="GO:0006233">
    <property type="term" value="P:dTDP biosynthetic process"/>
    <property type="evidence" value="ECO:0007669"/>
    <property type="project" value="InterPro"/>
</dbReference>
<dbReference type="PANTHER" id="PTHR10344:SF1">
    <property type="entry name" value="THYMIDYLATE KINASE"/>
    <property type="match status" value="1"/>
</dbReference>
<dbReference type="GO" id="GO:0006235">
    <property type="term" value="P:dTTP biosynthetic process"/>
    <property type="evidence" value="ECO:0007669"/>
    <property type="project" value="UniProtKB-UniRule"/>
</dbReference>
<organism evidence="9 10">
    <name type="scientific">Anaerolinea thermophila</name>
    <dbReference type="NCBI Taxonomy" id="167964"/>
    <lineage>
        <taxon>Bacteria</taxon>
        <taxon>Bacillati</taxon>
        <taxon>Chloroflexota</taxon>
        <taxon>Anaerolineae</taxon>
        <taxon>Anaerolineales</taxon>
        <taxon>Anaerolineaceae</taxon>
        <taxon>Anaerolinea</taxon>
    </lineage>
</organism>
<keyword evidence="2 7" id="KW-0808">Transferase</keyword>
<dbReference type="SUPFAM" id="SSF52540">
    <property type="entry name" value="P-loop containing nucleoside triphosphate hydrolases"/>
    <property type="match status" value="1"/>
</dbReference>
<keyword evidence="6 7" id="KW-0067">ATP-binding</keyword>
<evidence type="ECO:0000256" key="1">
    <source>
        <dbReference type="ARBA" id="ARBA00009776"/>
    </source>
</evidence>
<keyword evidence="4 7" id="KW-0547">Nucleotide-binding</keyword>
<keyword evidence="3 7" id="KW-0545">Nucleotide biosynthesis</keyword>
<comment type="similarity">
    <text evidence="1 7">Belongs to the thymidylate kinase family.</text>
</comment>
<evidence type="ECO:0000256" key="2">
    <source>
        <dbReference type="ARBA" id="ARBA00022679"/>
    </source>
</evidence>
<evidence type="ECO:0000256" key="4">
    <source>
        <dbReference type="ARBA" id="ARBA00022741"/>
    </source>
</evidence>
<dbReference type="CDD" id="cd01672">
    <property type="entry name" value="TMPK"/>
    <property type="match status" value="1"/>
</dbReference>
<dbReference type="Gene3D" id="3.40.50.300">
    <property type="entry name" value="P-loop containing nucleotide triphosphate hydrolases"/>
    <property type="match status" value="1"/>
</dbReference>